<proteinExistence type="predicted"/>
<feature type="compositionally biased region" description="Polar residues" evidence="1">
    <location>
        <begin position="48"/>
        <end position="74"/>
    </location>
</feature>
<dbReference type="GeneID" id="38785751"/>
<organism evidence="2 3">
    <name type="scientific">Sparassis crispa</name>
    <dbReference type="NCBI Taxonomy" id="139825"/>
    <lineage>
        <taxon>Eukaryota</taxon>
        <taxon>Fungi</taxon>
        <taxon>Dikarya</taxon>
        <taxon>Basidiomycota</taxon>
        <taxon>Agaricomycotina</taxon>
        <taxon>Agaricomycetes</taxon>
        <taxon>Polyporales</taxon>
        <taxon>Sparassidaceae</taxon>
        <taxon>Sparassis</taxon>
    </lineage>
</organism>
<evidence type="ECO:0000256" key="1">
    <source>
        <dbReference type="SAM" id="MobiDB-lite"/>
    </source>
</evidence>
<dbReference type="RefSeq" id="XP_027619747.1">
    <property type="nucleotide sequence ID" value="XM_027763946.1"/>
</dbReference>
<comment type="caution">
    <text evidence="2">The sequence shown here is derived from an EMBL/GenBank/DDBJ whole genome shotgun (WGS) entry which is preliminary data.</text>
</comment>
<dbReference type="STRING" id="139825.A0A401H350"/>
<protein>
    <submittedName>
        <fullName evidence="2">Uncharacterized protein</fullName>
    </submittedName>
</protein>
<accession>A0A401H350</accession>
<keyword evidence="3" id="KW-1185">Reference proteome</keyword>
<dbReference type="InParanoid" id="A0A401H350"/>
<feature type="region of interest" description="Disordered" evidence="1">
    <location>
        <begin position="41"/>
        <end position="74"/>
    </location>
</feature>
<name>A0A401H350_9APHY</name>
<sequence length="231" mass="24365">MPYSVFSPFSLGLNRTYTLMEVLDISGVEQSLPQCPNKVIPQAHQKRSPSPSENTPSNLSPTPAPTGQSTSSTTVHINSEGDFALLLPATPGELISSAESDGVSFCTSDSSDPTCSRRMESGFITAAAITRADDGSWIQVTGCIDTSKSSLSASDDGGQFDVRFPNGAQCTYGGYGASFIEQVEPSSNRFCLRCCKSANDQENCNSHQDTAGCVTAIPGTYDFPNLGISCS</sequence>
<dbReference type="OrthoDB" id="3044029at2759"/>
<evidence type="ECO:0000313" key="2">
    <source>
        <dbReference type="EMBL" id="GBE88834.1"/>
    </source>
</evidence>
<dbReference type="Proteomes" id="UP000287166">
    <property type="component" value="Unassembled WGS sequence"/>
</dbReference>
<reference evidence="2 3" key="1">
    <citation type="journal article" date="2018" name="Sci. Rep.">
        <title>Genome sequence of the cauliflower mushroom Sparassis crispa (Hanabiratake) and its association with beneficial usage.</title>
        <authorList>
            <person name="Kiyama R."/>
            <person name="Furutani Y."/>
            <person name="Kawaguchi K."/>
            <person name="Nakanishi T."/>
        </authorList>
    </citation>
    <scope>NUCLEOTIDE SEQUENCE [LARGE SCALE GENOMIC DNA]</scope>
</reference>
<gene>
    <name evidence="2" type="ORF">SCP_1402410</name>
</gene>
<dbReference type="EMBL" id="BFAD01000014">
    <property type="protein sequence ID" value="GBE88834.1"/>
    <property type="molecule type" value="Genomic_DNA"/>
</dbReference>
<evidence type="ECO:0000313" key="3">
    <source>
        <dbReference type="Proteomes" id="UP000287166"/>
    </source>
</evidence>
<dbReference type="AlphaFoldDB" id="A0A401H350"/>